<dbReference type="AlphaFoldDB" id="A0A7E4ZR38"/>
<feature type="signal peptide" evidence="2">
    <location>
        <begin position="1"/>
        <end position="16"/>
    </location>
</feature>
<feature type="compositionally biased region" description="Low complexity" evidence="1">
    <location>
        <begin position="714"/>
        <end position="745"/>
    </location>
</feature>
<dbReference type="PANTHER" id="PTHR22803">
    <property type="entry name" value="MANNOSE, PHOSPHOLIPASE, LECTIN RECEPTOR RELATED"/>
    <property type="match status" value="1"/>
</dbReference>
<dbReference type="InterPro" id="IPR001304">
    <property type="entry name" value="C-type_lectin-like"/>
</dbReference>
<reference evidence="5" key="2">
    <citation type="submission" date="2020-10" db="UniProtKB">
        <authorList>
            <consortium name="WormBaseParasite"/>
        </authorList>
    </citation>
    <scope>IDENTIFICATION</scope>
</reference>
<dbReference type="SUPFAM" id="SSF56436">
    <property type="entry name" value="C-type lectin-like"/>
    <property type="match status" value="1"/>
</dbReference>
<dbReference type="Proteomes" id="UP000492821">
    <property type="component" value="Unassembled WGS sequence"/>
</dbReference>
<feature type="region of interest" description="Disordered" evidence="1">
    <location>
        <begin position="343"/>
        <end position="363"/>
    </location>
</feature>
<keyword evidence="2" id="KW-0732">Signal</keyword>
<dbReference type="PROSITE" id="PS50041">
    <property type="entry name" value="C_TYPE_LECTIN_2"/>
    <property type="match status" value="1"/>
</dbReference>
<feature type="compositionally biased region" description="Basic and acidic residues" evidence="1">
    <location>
        <begin position="348"/>
        <end position="363"/>
    </location>
</feature>
<organism evidence="4 5">
    <name type="scientific">Panagrellus redivivus</name>
    <name type="common">Microworm</name>
    <dbReference type="NCBI Taxonomy" id="6233"/>
    <lineage>
        <taxon>Eukaryota</taxon>
        <taxon>Metazoa</taxon>
        <taxon>Ecdysozoa</taxon>
        <taxon>Nematoda</taxon>
        <taxon>Chromadorea</taxon>
        <taxon>Rhabditida</taxon>
        <taxon>Tylenchina</taxon>
        <taxon>Panagrolaimomorpha</taxon>
        <taxon>Panagrolaimoidea</taxon>
        <taxon>Panagrolaimidae</taxon>
        <taxon>Panagrellus</taxon>
    </lineage>
</organism>
<proteinExistence type="predicted"/>
<feature type="compositionally biased region" description="Low complexity" evidence="1">
    <location>
        <begin position="632"/>
        <end position="654"/>
    </location>
</feature>
<dbReference type="SMART" id="SM00034">
    <property type="entry name" value="CLECT"/>
    <property type="match status" value="1"/>
</dbReference>
<feature type="compositionally biased region" description="Polar residues" evidence="1">
    <location>
        <begin position="823"/>
        <end position="833"/>
    </location>
</feature>
<feature type="compositionally biased region" description="Basic and acidic residues" evidence="1">
    <location>
        <begin position="884"/>
        <end position="907"/>
    </location>
</feature>
<dbReference type="InterPro" id="IPR016186">
    <property type="entry name" value="C-type_lectin-like/link_sf"/>
</dbReference>
<feature type="compositionally biased region" description="Low complexity" evidence="1">
    <location>
        <begin position="839"/>
        <end position="873"/>
    </location>
</feature>
<feature type="compositionally biased region" description="Polar residues" evidence="1">
    <location>
        <begin position="755"/>
        <end position="768"/>
    </location>
</feature>
<feature type="region of interest" description="Disordered" evidence="1">
    <location>
        <begin position="274"/>
        <end position="295"/>
    </location>
</feature>
<feature type="compositionally biased region" description="Low complexity" evidence="1">
    <location>
        <begin position="677"/>
        <end position="692"/>
    </location>
</feature>
<feature type="region of interest" description="Disordered" evidence="1">
    <location>
        <begin position="214"/>
        <end position="233"/>
    </location>
</feature>
<feature type="compositionally biased region" description="Low complexity" evidence="1">
    <location>
        <begin position="772"/>
        <end position="801"/>
    </location>
</feature>
<feature type="region of interest" description="Disordered" evidence="1">
    <location>
        <begin position="628"/>
        <end position="922"/>
    </location>
</feature>
<dbReference type="Gene3D" id="3.10.100.10">
    <property type="entry name" value="Mannose-Binding Protein A, subunit A"/>
    <property type="match status" value="1"/>
</dbReference>
<feature type="chain" id="PRO_5028976386" evidence="2">
    <location>
        <begin position="17"/>
        <end position="1017"/>
    </location>
</feature>
<evidence type="ECO:0000256" key="2">
    <source>
        <dbReference type="SAM" id="SignalP"/>
    </source>
</evidence>
<reference evidence="4" key="1">
    <citation type="journal article" date="2013" name="Genetics">
        <title>The draft genome and transcriptome of Panagrellus redivivus are shaped by the harsh demands of a free-living lifestyle.</title>
        <authorList>
            <person name="Srinivasan J."/>
            <person name="Dillman A.R."/>
            <person name="Macchietto M.G."/>
            <person name="Heikkinen L."/>
            <person name="Lakso M."/>
            <person name="Fracchia K.M."/>
            <person name="Antoshechkin I."/>
            <person name="Mortazavi A."/>
            <person name="Wong G."/>
            <person name="Sternberg P.W."/>
        </authorList>
    </citation>
    <scope>NUCLEOTIDE SEQUENCE [LARGE SCALE GENOMIC DNA]</scope>
    <source>
        <strain evidence="4">MT8872</strain>
    </source>
</reference>
<evidence type="ECO:0000313" key="5">
    <source>
        <dbReference type="WBParaSite" id="Pan_g12123.t2"/>
    </source>
</evidence>
<protein>
    <submittedName>
        <fullName evidence="5">C-type lectin domain-containing protein</fullName>
    </submittedName>
</protein>
<evidence type="ECO:0000259" key="3">
    <source>
        <dbReference type="PROSITE" id="PS50041"/>
    </source>
</evidence>
<feature type="compositionally biased region" description="Polar residues" evidence="1">
    <location>
        <begin position="659"/>
        <end position="673"/>
    </location>
</feature>
<dbReference type="CDD" id="cd00037">
    <property type="entry name" value="CLECT"/>
    <property type="match status" value="1"/>
</dbReference>
<feature type="domain" description="C-type lectin" evidence="3">
    <location>
        <begin position="57"/>
        <end position="169"/>
    </location>
</feature>
<evidence type="ECO:0000313" key="4">
    <source>
        <dbReference type="Proteomes" id="UP000492821"/>
    </source>
</evidence>
<keyword evidence="4" id="KW-1185">Reference proteome</keyword>
<dbReference type="Pfam" id="PF00059">
    <property type="entry name" value="Lectin_C"/>
    <property type="match status" value="1"/>
</dbReference>
<accession>A0A7E4ZR38</accession>
<name>A0A7E4ZR38_PANRE</name>
<sequence>MFRVLAALSAVAFTAASVIDSAELLPVPNEYKFHARPAHGISDPGSPWITGPKNNKYQFHIGRQSWLAAREHCLAQNSDLVVIQDAEELNWVLSHYAPALPHFIERLIQVGLYIDSHDGIREWHWTNHKSLNTSALAWISGEPFDHANGHERCAVLRVNAAALDDVDCDLPGSETKMYRFICQRSHEAHVKHEEVNNPLWKKLQDILDFFGISRPTGDNNSSENKTRPGEDEEDYWEMVKKENITDVDNTLNATETTIAAIKEVIESVEVLEGSGEEVTDSVPDGTSAPVQTHGAKTSENAVIADELLINDSLQKINSAEEAATTDAPATPLKKEEVIIETASVETTRTTKPDPLEKPTPKKSKDQIHYVDVLQKHMDKLEKIVNAVEHMIGPLTDDDSEEEGDLGEIAESKNDNNTEATIPEMAEIIADDMANMEEDFQEAALETKEHPGINSGDFVAVPNEHQENIELCENDEDETTPAPTRAQKIEKFLTSLQRFLNRSSNKKLKDLVDESKLKGKSLLEKIDEAVMEQTAEQLQKMIEVQGNLTDRVPHKKHEKNNVTEKASTAATTVSVEKVTEVTNTVIEDSTTAATETVETTSTDAVETSTIAIQEVISKVTAEVELYSSTEANTETSVSASDETTAAAEVETSVTEKANSEETGSTQPETTSTLASPVEEVTSSENEASETESTTTEKTESIESATNSTSAEPLEEVSSAVIESSETESTTIAKTKSTESAITSTSEEPLEVVSPDVTETSESELTTIAKTESTESAITSTSEKPVEETSPSVTETPETNSTTIAESTTINTPIAEEPLSKPEGSDNTITDSRSTLAPAPETENTTSVVVESVTAEAATSQITSIEESESSEPSSNQTVLQVTKENITEVSKKSRSEQKKAEIKKHSETESLFPTPDFSLIKPGQGIPEDVLKSVQEEALKIGAAYEEFNRRMDTSKIVQHIQDKEKDGVLKNKPVLDSLPLSSRAEKRDPTNVEKKALLELEKMFVELGKNFQAISQG</sequence>
<feature type="compositionally biased region" description="Polar residues" evidence="1">
    <location>
        <begin position="874"/>
        <end position="883"/>
    </location>
</feature>
<dbReference type="InterPro" id="IPR050111">
    <property type="entry name" value="C-type_lectin/snaclec_domain"/>
</dbReference>
<dbReference type="WBParaSite" id="Pan_g12123.t2">
    <property type="protein sequence ID" value="Pan_g12123.t2"/>
    <property type="gene ID" value="Pan_g12123"/>
</dbReference>
<evidence type="ECO:0000256" key="1">
    <source>
        <dbReference type="SAM" id="MobiDB-lite"/>
    </source>
</evidence>
<dbReference type="InterPro" id="IPR016187">
    <property type="entry name" value="CTDL_fold"/>
</dbReference>